<evidence type="ECO:0000256" key="1">
    <source>
        <dbReference type="ARBA" id="ARBA00004141"/>
    </source>
</evidence>
<dbReference type="AlphaFoldDB" id="K1TMA7"/>
<gene>
    <name evidence="9" type="ORF">OBE_01977</name>
</gene>
<name>K1TMA7_9ZZZZ</name>
<dbReference type="Gene3D" id="3.40.50.300">
    <property type="entry name" value="P-loop containing nucleotide triphosphate hydrolases"/>
    <property type="match status" value="1"/>
</dbReference>
<dbReference type="CDD" id="cd03254">
    <property type="entry name" value="ABCC_Glucan_exporter_like"/>
    <property type="match status" value="1"/>
</dbReference>
<dbReference type="InterPro" id="IPR027417">
    <property type="entry name" value="P-loop_NTPase"/>
</dbReference>
<evidence type="ECO:0000256" key="3">
    <source>
        <dbReference type="ARBA" id="ARBA00022692"/>
    </source>
</evidence>
<dbReference type="PROSITE" id="PS50893">
    <property type="entry name" value="ABC_TRANSPORTER_2"/>
    <property type="match status" value="1"/>
</dbReference>
<keyword evidence="3" id="KW-0812">Transmembrane</keyword>
<reference evidence="9" key="1">
    <citation type="journal article" date="2013" name="Environ. Microbiol.">
        <title>Microbiota from the distal guts of lean and obese adolescents exhibit partial functional redundancy besides clear differences in community structure.</title>
        <authorList>
            <person name="Ferrer M."/>
            <person name="Ruiz A."/>
            <person name="Lanza F."/>
            <person name="Haange S.B."/>
            <person name="Oberbach A."/>
            <person name="Till H."/>
            <person name="Bargiela R."/>
            <person name="Campoy C."/>
            <person name="Segura M.T."/>
            <person name="Richter M."/>
            <person name="von Bergen M."/>
            <person name="Seifert J."/>
            <person name="Suarez A."/>
        </authorList>
    </citation>
    <scope>NUCLEOTIDE SEQUENCE</scope>
</reference>
<dbReference type="SUPFAM" id="SSF52540">
    <property type="entry name" value="P-loop containing nucleoside triphosphate hydrolases"/>
    <property type="match status" value="1"/>
</dbReference>
<dbReference type="GO" id="GO:0016887">
    <property type="term" value="F:ATP hydrolysis activity"/>
    <property type="evidence" value="ECO:0007669"/>
    <property type="project" value="InterPro"/>
</dbReference>
<dbReference type="GO" id="GO:0005524">
    <property type="term" value="F:ATP binding"/>
    <property type="evidence" value="ECO:0007669"/>
    <property type="project" value="UniProtKB-KW"/>
</dbReference>
<dbReference type="SMART" id="SM00382">
    <property type="entry name" value="AAA"/>
    <property type="match status" value="1"/>
</dbReference>
<evidence type="ECO:0000256" key="5">
    <source>
        <dbReference type="ARBA" id="ARBA00022840"/>
    </source>
</evidence>
<dbReference type="EMBL" id="AJWZ01001277">
    <property type="protein sequence ID" value="EKC74252.1"/>
    <property type="molecule type" value="Genomic_DNA"/>
</dbReference>
<keyword evidence="2" id="KW-0813">Transport</keyword>
<keyword evidence="5 9" id="KW-0067">ATP-binding</keyword>
<evidence type="ECO:0000259" key="8">
    <source>
        <dbReference type="PROSITE" id="PS50893"/>
    </source>
</evidence>
<feature type="non-terminal residue" evidence="9">
    <location>
        <position position="1"/>
    </location>
</feature>
<organism evidence="9">
    <name type="scientific">human gut metagenome</name>
    <dbReference type="NCBI Taxonomy" id="408170"/>
    <lineage>
        <taxon>unclassified sequences</taxon>
        <taxon>metagenomes</taxon>
        <taxon>organismal metagenomes</taxon>
    </lineage>
</organism>
<accession>K1TMA7</accession>
<feature type="domain" description="ABC transporter" evidence="8">
    <location>
        <begin position="35"/>
        <end position="267"/>
    </location>
</feature>
<sequence>QLLQKEFSNFLEEPEMDEQKNITKHLDPAKVEGNIVFDHIKFSYDGKKTVIKDFSCDVKKGQKVAIVGPTGAGKTTMVNLLMKFYNIADGNITIDGVSTKELSRENIHDLFIMVLQDTWLFNGTVRDNIKYNKEVSDEDIMKACKTVGIDKFIKTLPGGLDYTLSDSDSISQGQKQLLTIARGMIKNAPFLILDEATSSVDTRTEELVQQAMDKLTEGRTSFIIAHRLSTIRNADMILVMNEGNIIEHGNHEELMAQNGFYADLYNSQFKK</sequence>
<dbReference type="PANTHER" id="PTHR24221:SF499">
    <property type="entry name" value="FATTY ACID ABC TRANSPORTER ATP-BINDING_PERMEASE PROTEIN"/>
    <property type="match status" value="1"/>
</dbReference>
<comment type="subcellular location">
    <subcellularLocation>
        <location evidence="1">Membrane</location>
        <topology evidence="1">Multi-pass membrane protein</topology>
    </subcellularLocation>
</comment>
<dbReference type="GO" id="GO:0042626">
    <property type="term" value="F:ATPase-coupled transmembrane transporter activity"/>
    <property type="evidence" value="ECO:0007669"/>
    <property type="project" value="TreeGrafter"/>
</dbReference>
<protein>
    <submittedName>
        <fullName evidence="9">ABC transporter, ATP-binding/permease protein</fullName>
    </submittedName>
</protein>
<dbReference type="PANTHER" id="PTHR24221">
    <property type="entry name" value="ATP-BINDING CASSETTE SUB-FAMILY B"/>
    <property type="match status" value="1"/>
</dbReference>
<dbReference type="InterPro" id="IPR039421">
    <property type="entry name" value="Type_1_exporter"/>
</dbReference>
<evidence type="ECO:0000256" key="2">
    <source>
        <dbReference type="ARBA" id="ARBA00022448"/>
    </source>
</evidence>
<dbReference type="InterPro" id="IPR017871">
    <property type="entry name" value="ABC_transporter-like_CS"/>
</dbReference>
<evidence type="ECO:0000256" key="6">
    <source>
        <dbReference type="ARBA" id="ARBA00022989"/>
    </source>
</evidence>
<evidence type="ECO:0000256" key="4">
    <source>
        <dbReference type="ARBA" id="ARBA00022741"/>
    </source>
</evidence>
<proteinExistence type="predicted"/>
<dbReference type="Gene3D" id="1.20.1560.10">
    <property type="entry name" value="ABC transporter type 1, transmembrane domain"/>
    <property type="match status" value="1"/>
</dbReference>
<keyword evidence="4" id="KW-0547">Nucleotide-binding</keyword>
<dbReference type="FunFam" id="3.40.50.300:FF:000287">
    <property type="entry name" value="Multidrug ABC transporter ATP-binding protein"/>
    <property type="match status" value="1"/>
</dbReference>
<dbReference type="InterPro" id="IPR036640">
    <property type="entry name" value="ABC1_TM_sf"/>
</dbReference>
<dbReference type="PROSITE" id="PS00211">
    <property type="entry name" value="ABC_TRANSPORTER_1"/>
    <property type="match status" value="1"/>
</dbReference>
<keyword evidence="7" id="KW-0472">Membrane</keyword>
<keyword evidence="6" id="KW-1133">Transmembrane helix</keyword>
<dbReference type="Pfam" id="PF00005">
    <property type="entry name" value="ABC_tran"/>
    <property type="match status" value="1"/>
</dbReference>
<dbReference type="InterPro" id="IPR003593">
    <property type="entry name" value="AAA+_ATPase"/>
</dbReference>
<evidence type="ECO:0000313" key="9">
    <source>
        <dbReference type="EMBL" id="EKC74252.1"/>
    </source>
</evidence>
<dbReference type="InterPro" id="IPR003439">
    <property type="entry name" value="ABC_transporter-like_ATP-bd"/>
</dbReference>
<dbReference type="GO" id="GO:0016020">
    <property type="term" value="C:membrane"/>
    <property type="evidence" value="ECO:0007669"/>
    <property type="project" value="UniProtKB-SubCell"/>
</dbReference>
<comment type="caution">
    <text evidence="9">The sequence shown here is derived from an EMBL/GenBank/DDBJ whole genome shotgun (WGS) entry which is preliminary data.</text>
</comment>
<evidence type="ECO:0000256" key="7">
    <source>
        <dbReference type="ARBA" id="ARBA00023136"/>
    </source>
</evidence>